<keyword evidence="3 4" id="KW-0808">Transferase</keyword>
<comment type="similarity">
    <text evidence="4">Belongs to the class-I pyridoxal-phosphate-dependent aminotransferase family.</text>
</comment>
<name>A0ABT9VP19_9BACI</name>
<dbReference type="InterPro" id="IPR004839">
    <property type="entry name" value="Aminotransferase_I/II_large"/>
</dbReference>
<comment type="cofactor">
    <cofactor evidence="1 4">
        <name>pyridoxal 5'-phosphate</name>
        <dbReference type="ChEBI" id="CHEBI:597326"/>
    </cofactor>
</comment>
<evidence type="ECO:0000313" key="6">
    <source>
        <dbReference type="EMBL" id="MDQ0162721.1"/>
    </source>
</evidence>
<protein>
    <recommendedName>
        <fullName evidence="4">Aminotransferase</fullName>
        <ecNumber evidence="4">2.6.1.-</ecNumber>
    </recommendedName>
</protein>
<evidence type="ECO:0000256" key="3">
    <source>
        <dbReference type="ARBA" id="ARBA00022679"/>
    </source>
</evidence>
<dbReference type="NCBIfam" id="NF005815">
    <property type="entry name" value="PRK07681.1"/>
    <property type="match status" value="1"/>
</dbReference>
<dbReference type="InterPro" id="IPR050881">
    <property type="entry name" value="LL-DAP_aminotransferase"/>
</dbReference>
<proteinExistence type="inferred from homology"/>
<keyword evidence="7" id="KW-1185">Reference proteome</keyword>
<accession>A0ABT9VP19</accession>
<dbReference type="Gene3D" id="3.90.1150.10">
    <property type="entry name" value="Aspartate Aminotransferase, domain 1"/>
    <property type="match status" value="1"/>
</dbReference>
<evidence type="ECO:0000256" key="4">
    <source>
        <dbReference type="RuleBase" id="RU000481"/>
    </source>
</evidence>
<dbReference type="PANTHER" id="PTHR42832:SF3">
    <property type="entry name" value="L-GLUTAMINE--4-(METHYLSULFANYL)-2-OXOBUTANOATE AMINOTRANSFERASE"/>
    <property type="match status" value="1"/>
</dbReference>
<dbReference type="InterPro" id="IPR015424">
    <property type="entry name" value="PyrdxlP-dep_Trfase"/>
</dbReference>
<dbReference type="PANTHER" id="PTHR42832">
    <property type="entry name" value="AMINO ACID AMINOTRANSFERASE"/>
    <property type="match status" value="1"/>
</dbReference>
<dbReference type="EMBL" id="JAUSTR010000006">
    <property type="protein sequence ID" value="MDQ0162721.1"/>
    <property type="molecule type" value="Genomic_DNA"/>
</dbReference>
<dbReference type="Pfam" id="PF00155">
    <property type="entry name" value="Aminotran_1_2"/>
    <property type="match status" value="1"/>
</dbReference>
<reference evidence="6 7" key="1">
    <citation type="submission" date="2023-07" db="EMBL/GenBank/DDBJ databases">
        <title>Genomic Encyclopedia of Type Strains, Phase IV (KMG-IV): sequencing the most valuable type-strain genomes for metagenomic binning, comparative biology and taxonomic classification.</title>
        <authorList>
            <person name="Goeker M."/>
        </authorList>
    </citation>
    <scope>NUCLEOTIDE SEQUENCE [LARGE SCALE GENOMIC DNA]</scope>
    <source>
        <strain evidence="6 7">DSM 19092</strain>
    </source>
</reference>
<dbReference type="Gene3D" id="3.40.640.10">
    <property type="entry name" value="Type I PLP-dependent aspartate aminotransferase-like (Major domain)"/>
    <property type="match status" value="1"/>
</dbReference>
<dbReference type="InterPro" id="IPR004838">
    <property type="entry name" value="NHTrfase_class1_PyrdxlP-BS"/>
</dbReference>
<keyword evidence="2 4" id="KW-0032">Aminotransferase</keyword>
<organism evidence="6 7">
    <name type="scientific">Aeribacillus alveayuensis</name>
    <dbReference type="NCBI Taxonomy" id="279215"/>
    <lineage>
        <taxon>Bacteria</taxon>
        <taxon>Bacillati</taxon>
        <taxon>Bacillota</taxon>
        <taxon>Bacilli</taxon>
        <taxon>Bacillales</taxon>
        <taxon>Bacillaceae</taxon>
        <taxon>Aeribacillus</taxon>
    </lineage>
</organism>
<dbReference type="GO" id="GO:0008483">
    <property type="term" value="F:transaminase activity"/>
    <property type="evidence" value="ECO:0007669"/>
    <property type="project" value="UniProtKB-KW"/>
</dbReference>
<dbReference type="SUPFAM" id="SSF53383">
    <property type="entry name" value="PLP-dependent transferases"/>
    <property type="match status" value="1"/>
</dbReference>
<dbReference type="InterPro" id="IPR015422">
    <property type="entry name" value="PyrdxlP-dep_Trfase_small"/>
</dbReference>
<dbReference type="EC" id="2.6.1.-" evidence="4"/>
<comment type="caution">
    <text evidence="6">The sequence shown here is derived from an EMBL/GenBank/DDBJ whole genome shotgun (WGS) entry which is preliminary data.</text>
</comment>
<sequence length="392" mass="44135">MIASQRLNRFDQLIFSELAQYKYKKIEEGKDIIDLSIGSPDQPPPSFIQQTMIEEITKKDAFQYSLTGLPEFHTAVSQFYQRRYDVDICPETEVLQTMGSQDALMHLPLAFMDEGDIVLLPDPGYTAYEAAFHIVGASIYSMPLLEENGYLPDLDNISPSIAQKAKMMVLNFPGNPVPALSTKSFFEKVVAFAKKYEIIVIHDFAYSELIFDQQKPISFLSIKGAKEVGLECNSLSKSFNMAGSRIGYIVGNKKLLRHFMKLKSNLDYGVFSPIQRAAIQALLKGDTFLEANKNLYEERRNVLVNGLKNIGWDVALPPATMFVWAKIPEGYTSTEFVYQLIDQTGVVVTPGNAFGQYGEGYVRIALVQPLERLQEAIKRIAESHVIPMINNR</sequence>
<evidence type="ECO:0000259" key="5">
    <source>
        <dbReference type="Pfam" id="PF00155"/>
    </source>
</evidence>
<dbReference type="Proteomes" id="UP001225646">
    <property type="component" value="Unassembled WGS sequence"/>
</dbReference>
<evidence type="ECO:0000256" key="2">
    <source>
        <dbReference type="ARBA" id="ARBA00022576"/>
    </source>
</evidence>
<evidence type="ECO:0000313" key="7">
    <source>
        <dbReference type="Proteomes" id="UP001225646"/>
    </source>
</evidence>
<evidence type="ECO:0000256" key="1">
    <source>
        <dbReference type="ARBA" id="ARBA00001933"/>
    </source>
</evidence>
<dbReference type="PROSITE" id="PS00105">
    <property type="entry name" value="AA_TRANSFER_CLASS_1"/>
    <property type="match status" value="1"/>
</dbReference>
<dbReference type="InterPro" id="IPR015421">
    <property type="entry name" value="PyrdxlP-dep_Trfase_major"/>
</dbReference>
<dbReference type="CDD" id="cd00609">
    <property type="entry name" value="AAT_like"/>
    <property type="match status" value="1"/>
</dbReference>
<gene>
    <name evidence="6" type="ORF">J2S06_001798</name>
</gene>
<feature type="domain" description="Aminotransferase class I/classII large" evidence="5">
    <location>
        <begin position="30"/>
        <end position="380"/>
    </location>
</feature>
<dbReference type="RefSeq" id="WP_419152065.1">
    <property type="nucleotide sequence ID" value="NZ_JAUSTR010000006.1"/>
</dbReference>